<dbReference type="PANTHER" id="PTHR43108">
    <property type="entry name" value="N-ACETYLGLUCOSAMINE-6-SULFATASE FAMILY MEMBER"/>
    <property type="match status" value="1"/>
</dbReference>
<proteinExistence type="predicted"/>
<dbReference type="SUPFAM" id="SSF53649">
    <property type="entry name" value="Alkaline phosphatase-like"/>
    <property type="match status" value="1"/>
</dbReference>
<protein>
    <recommendedName>
        <fullName evidence="1">N-sulphoglucosamine sulphohydrolase C-terminal domain-containing protein</fullName>
    </recommendedName>
</protein>
<feature type="non-terminal residue" evidence="2">
    <location>
        <position position="254"/>
    </location>
</feature>
<comment type="caution">
    <text evidence="2">The sequence shown here is derived from an EMBL/GenBank/DDBJ whole genome shotgun (WGS) entry which is preliminary data.</text>
</comment>
<dbReference type="AlphaFoldDB" id="X1VA87"/>
<feature type="domain" description="N-sulphoglucosamine sulphohydrolase C-terminal" evidence="1">
    <location>
        <begin position="125"/>
        <end position="252"/>
    </location>
</feature>
<organism evidence="2">
    <name type="scientific">marine sediment metagenome</name>
    <dbReference type="NCBI Taxonomy" id="412755"/>
    <lineage>
        <taxon>unclassified sequences</taxon>
        <taxon>metagenomes</taxon>
        <taxon>ecological metagenomes</taxon>
    </lineage>
</organism>
<accession>X1VA87</accession>
<reference evidence="2" key="1">
    <citation type="journal article" date="2014" name="Front. Microbiol.">
        <title>High frequency of phylogenetically diverse reductive dehalogenase-homologous genes in deep subseafloor sedimentary metagenomes.</title>
        <authorList>
            <person name="Kawai M."/>
            <person name="Futagami T."/>
            <person name="Toyoda A."/>
            <person name="Takaki Y."/>
            <person name="Nishi S."/>
            <person name="Hori S."/>
            <person name="Arai W."/>
            <person name="Tsubouchi T."/>
            <person name="Morono Y."/>
            <person name="Uchiyama I."/>
            <person name="Ito T."/>
            <person name="Fujiyama A."/>
            <person name="Inagaki F."/>
            <person name="Takami H."/>
        </authorList>
    </citation>
    <scope>NUCLEOTIDE SEQUENCE</scope>
    <source>
        <strain evidence="2">Expedition CK06-06</strain>
    </source>
</reference>
<gene>
    <name evidence="2" type="ORF">S12H4_45554</name>
</gene>
<dbReference type="InterPro" id="IPR032506">
    <property type="entry name" value="SGSH_C"/>
</dbReference>
<dbReference type="Pfam" id="PF16347">
    <property type="entry name" value="SGSH_C"/>
    <property type="match status" value="1"/>
</dbReference>
<evidence type="ECO:0000259" key="1">
    <source>
        <dbReference type="Pfam" id="PF16347"/>
    </source>
</evidence>
<feature type="non-terminal residue" evidence="2">
    <location>
        <position position="1"/>
    </location>
</feature>
<evidence type="ECO:0000313" key="2">
    <source>
        <dbReference type="EMBL" id="GAJ10086.1"/>
    </source>
</evidence>
<sequence length="254" mass="29040">PYDYAERNGKLLEGVEIPEPPNLYEDIARTSPRLKNGRGQVMEDESRNGYYGRHIKDTVPPMPTHDTSNRKARVGAAYQHMALKYIRCITANDEAVGRVLDYLDDNKLSDNTIVVYTSDQGYWLGQHGLYDKRLILEESLKMPLLVRYPRAVKAGSVCKKIAINNDFGPTFLDYAGMAIPEAMQGVSLRPLLEGEAPPDWRTDAFYCYWSKPSHWGVRTERYTLAHFPGTDEFEFYDNQDDPWQMVNQAANSAY</sequence>
<dbReference type="Gene3D" id="3.40.720.10">
    <property type="entry name" value="Alkaline Phosphatase, subunit A"/>
    <property type="match status" value="1"/>
</dbReference>
<dbReference type="InterPro" id="IPR017850">
    <property type="entry name" value="Alkaline_phosphatase_core_sf"/>
</dbReference>
<name>X1VA87_9ZZZZ</name>
<dbReference type="PANTHER" id="PTHR43108:SF6">
    <property type="entry name" value="N-SULPHOGLUCOSAMINE SULPHOHYDROLASE"/>
    <property type="match status" value="1"/>
</dbReference>
<dbReference type="EMBL" id="BARW01028177">
    <property type="protein sequence ID" value="GAJ10086.1"/>
    <property type="molecule type" value="Genomic_DNA"/>
</dbReference>